<dbReference type="OrthoDB" id="3348320at2759"/>
<dbReference type="STRING" id="503106.A0A218YTF3"/>
<gene>
    <name evidence="1" type="ORF">B2J93_8275</name>
</gene>
<comment type="caution">
    <text evidence="1">The sequence shown here is derived from an EMBL/GenBank/DDBJ whole genome shotgun (WGS) entry which is preliminary data.</text>
</comment>
<dbReference type="InParanoid" id="A0A218YTF3"/>
<accession>A0A218YTF3</accession>
<sequence>MSTNKEKLLSAEDLNNALKRLDLQMAKNDFLGAFAPINVVSAGGYLAVTYFENRQATGDIDYIIDPQFRKDDDIKTPLKEAIRSVAKKEKFDAEWMNNEMEIWATHEACVKIFDQAYKQNIVLFDEKSLKVWAAPFEWALERKIKRIANSGRGAEMKVDMNDALVLFKHFRDANNGPLDMEHYRNLNTNGFDIMPEVGQMEKIAANYQDLYKQDLFHPPAAADATSSYAATSAASANT</sequence>
<proteinExistence type="predicted"/>
<reference evidence="1 2" key="1">
    <citation type="submission" date="2017-04" db="EMBL/GenBank/DDBJ databases">
        <title>Draft genome sequence of Marssonina coronaria NL1: causal agent of apple blotch.</title>
        <authorList>
            <person name="Cheng Q."/>
        </authorList>
    </citation>
    <scope>NUCLEOTIDE SEQUENCE [LARGE SCALE GENOMIC DNA]</scope>
    <source>
        <strain evidence="1 2">NL1</strain>
    </source>
</reference>
<dbReference type="EMBL" id="MZNU01000414">
    <property type="protein sequence ID" value="OWO98050.1"/>
    <property type="molecule type" value="Genomic_DNA"/>
</dbReference>
<protein>
    <submittedName>
        <fullName evidence="1">Uncharacterized protein</fullName>
    </submittedName>
</protein>
<evidence type="ECO:0000313" key="2">
    <source>
        <dbReference type="Proteomes" id="UP000242519"/>
    </source>
</evidence>
<organism evidence="1 2">
    <name type="scientific">Diplocarpon coronariae</name>
    <dbReference type="NCBI Taxonomy" id="2795749"/>
    <lineage>
        <taxon>Eukaryota</taxon>
        <taxon>Fungi</taxon>
        <taxon>Dikarya</taxon>
        <taxon>Ascomycota</taxon>
        <taxon>Pezizomycotina</taxon>
        <taxon>Leotiomycetes</taxon>
        <taxon>Helotiales</taxon>
        <taxon>Drepanopezizaceae</taxon>
        <taxon>Diplocarpon</taxon>
    </lineage>
</organism>
<keyword evidence="2" id="KW-1185">Reference proteome</keyword>
<evidence type="ECO:0000313" key="1">
    <source>
        <dbReference type="EMBL" id="OWO98050.1"/>
    </source>
</evidence>
<name>A0A218YTF3_9HELO</name>
<dbReference type="AlphaFoldDB" id="A0A218YTF3"/>
<dbReference type="Proteomes" id="UP000242519">
    <property type="component" value="Unassembled WGS sequence"/>
</dbReference>